<organism evidence="2 3">
    <name type="scientific">Humisphaera borealis</name>
    <dbReference type="NCBI Taxonomy" id="2807512"/>
    <lineage>
        <taxon>Bacteria</taxon>
        <taxon>Pseudomonadati</taxon>
        <taxon>Planctomycetota</taxon>
        <taxon>Phycisphaerae</taxon>
        <taxon>Tepidisphaerales</taxon>
        <taxon>Tepidisphaeraceae</taxon>
        <taxon>Humisphaera</taxon>
    </lineage>
</organism>
<evidence type="ECO:0000256" key="1">
    <source>
        <dbReference type="SAM" id="MobiDB-lite"/>
    </source>
</evidence>
<keyword evidence="3" id="KW-1185">Reference proteome</keyword>
<dbReference type="KEGG" id="hbs:IPV69_17125"/>
<evidence type="ECO:0000313" key="3">
    <source>
        <dbReference type="Proteomes" id="UP000593765"/>
    </source>
</evidence>
<proteinExistence type="predicted"/>
<evidence type="ECO:0000313" key="2">
    <source>
        <dbReference type="EMBL" id="QOV87981.1"/>
    </source>
</evidence>
<dbReference type="AlphaFoldDB" id="A0A7M2WT35"/>
<dbReference type="EMBL" id="CP063458">
    <property type="protein sequence ID" value="QOV87981.1"/>
    <property type="molecule type" value="Genomic_DNA"/>
</dbReference>
<protein>
    <submittedName>
        <fullName evidence="2">Uncharacterized protein</fullName>
    </submittedName>
</protein>
<feature type="region of interest" description="Disordered" evidence="1">
    <location>
        <begin position="99"/>
        <end position="118"/>
    </location>
</feature>
<reference evidence="2 3" key="1">
    <citation type="submission" date="2020-10" db="EMBL/GenBank/DDBJ databases">
        <title>Wide distribution of Phycisphaera-like planctomycetes from WD2101 soil group in peatlands and genome analysis of the first cultivated representative.</title>
        <authorList>
            <person name="Dedysh S.N."/>
            <person name="Beletsky A.V."/>
            <person name="Ivanova A."/>
            <person name="Kulichevskaya I.S."/>
            <person name="Suzina N.E."/>
            <person name="Philippov D.A."/>
            <person name="Rakitin A.L."/>
            <person name="Mardanov A.V."/>
            <person name="Ravin N.V."/>
        </authorList>
    </citation>
    <scope>NUCLEOTIDE SEQUENCE [LARGE SCALE GENOMIC DNA]</scope>
    <source>
        <strain evidence="2 3">M1803</strain>
    </source>
</reference>
<gene>
    <name evidence="2" type="ORF">IPV69_17125</name>
</gene>
<name>A0A7M2WT35_9BACT</name>
<sequence>MFKSFVIFVLGIALILAGFVTRPSETSAAAFMTNSVQPIAAGPRTVADTLKDALVKSVDVGKPGVPSGFEFKDRVLWTEVVKDGQTVYTGVLSHWIKHEAPPPLKSEPRDTKLASATK</sequence>
<accession>A0A7M2WT35</accession>
<dbReference type="RefSeq" id="WP_206290943.1">
    <property type="nucleotide sequence ID" value="NZ_CP063458.1"/>
</dbReference>
<feature type="compositionally biased region" description="Basic and acidic residues" evidence="1">
    <location>
        <begin position="99"/>
        <end position="112"/>
    </location>
</feature>
<dbReference type="Proteomes" id="UP000593765">
    <property type="component" value="Chromosome"/>
</dbReference>